<comment type="caution">
    <text evidence="2">The sequence shown here is derived from an EMBL/GenBank/DDBJ whole genome shotgun (WGS) entry which is preliminary data.</text>
</comment>
<dbReference type="InterPro" id="IPR025426">
    <property type="entry name" value="DUF4305"/>
</dbReference>
<evidence type="ECO:0000313" key="3">
    <source>
        <dbReference type="Proteomes" id="UP000480246"/>
    </source>
</evidence>
<evidence type="ECO:0000256" key="1">
    <source>
        <dbReference type="SAM" id="Phobius"/>
    </source>
</evidence>
<dbReference type="EMBL" id="WEID01000130">
    <property type="protein sequence ID" value="KAB8125700.1"/>
    <property type="molecule type" value="Genomic_DNA"/>
</dbReference>
<gene>
    <name evidence="2" type="ORF">F9U64_21955</name>
</gene>
<dbReference type="Proteomes" id="UP000480246">
    <property type="component" value="Unassembled WGS sequence"/>
</dbReference>
<name>A0A7C8KP42_9BACI</name>
<dbReference type="Pfam" id="PF14146">
    <property type="entry name" value="DUF4305"/>
    <property type="match status" value="1"/>
</dbReference>
<keyword evidence="1" id="KW-0812">Transmembrane</keyword>
<protein>
    <submittedName>
        <fullName evidence="2">DUF4305 domain-containing protein</fullName>
    </submittedName>
</protein>
<keyword evidence="1" id="KW-1133">Transmembrane helix</keyword>
<reference evidence="2 3" key="1">
    <citation type="submission" date="2019-10" db="EMBL/GenBank/DDBJ databases">
        <title>Gracilibacillus sp. nov. isolated from rice seeds.</title>
        <authorList>
            <person name="He S."/>
        </authorList>
    </citation>
    <scope>NUCLEOTIDE SEQUENCE [LARGE SCALE GENOMIC DNA]</scope>
    <source>
        <strain evidence="2 3">TD8</strain>
    </source>
</reference>
<accession>A0A7C8KP42</accession>
<proteinExistence type="predicted"/>
<feature type="transmembrane region" description="Helical" evidence="1">
    <location>
        <begin position="7"/>
        <end position="25"/>
    </location>
</feature>
<sequence length="70" mass="8007">MMRISPLPSAFFYFALGGLFTYIAIQSVEDSVFNFITILLAFFATVDFVVGIRLISLHFKIKKVKNNKKK</sequence>
<dbReference type="OrthoDB" id="2355666at2"/>
<organism evidence="2 3">
    <name type="scientific">Gracilibacillus oryzae</name>
    <dbReference type="NCBI Taxonomy" id="1672701"/>
    <lineage>
        <taxon>Bacteria</taxon>
        <taxon>Bacillati</taxon>
        <taxon>Bacillota</taxon>
        <taxon>Bacilli</taxon>
        <taxon>Bacillales</taxon>
        <taxon>Bacillaceae</taxon>
        <taxon>Gracilibacillus</taxon>
    </lineage>
</organism>
<keyword evidence="3" id="KW-1185">Reference proteome</keyword>
<dbReference type="AlphaFoldDB" id="A0A7C8KP42"/>
<evidence type="ECO:0000313" key="2">
    <source>
        <dbReference type="EMBL" id="KAB8125700.1"/>
    </source>
</evidence>
<keyword evidence="1" id="KW-0472">Membrane</keyword>
<feature type="transmembrane region" description="Helical" evidence="1">
    <location>
        <begin position="31"/>
        <end position="55"/>
    </location>
</feature>